<gene>
    <name evidence="2" type="ORF">H9623_02710</name>
</gene>
<feature type="chain" id="PRO_5039478314" description="Lipoprotein LpqN" evidence="1">
    <location>
        <begin position="28"/>
        <end position="192"/>
    </location>
</feature>
<comment type="caution">
    <text evidence="2">The sequence shown here is derived from an EMBL/GenBank/DDBJ whole genome shotgun (WGS) entry which is preliminary data.</text>
</comment>
<evidence type="ECO:0008006" key="4">
    <source>
        <dbReference type="Google" id="ProtNLM"/>
    </source>
</evidence>
<protein>
    <recommendedName>
        <fullName evidence="4">Lipoprotein LpqN</fullName>
    </recommendedName>
</protein>
<evidence type="ECO:0000256" key="1">
    <source>
        <dbReference type="SAM" id="SignalP"/>
    </source>
</evidence>
<evidence type="ECO:0000313" key="2">
    <source>
        <dbReference type="EMBL" id="MBE7699218.1"/>
    </source>
</evidence>
<dbReference type="Proteomes" id="UP000822993">
    <property type="component" value="Unassembled WGS sequence"/>
</dbReference>
<dbReference type="PROSITE" id="PS51257">
    <property type="entry name" value="PROKAR_LIPOPROTEIN"/>
    <property type="match status" value="1"/>
</dbReference>
<dbReference type="AlphaFoldDB" id="A0A9D5YX45"/>
<keyword evidence="3" id="KW-1185">Reference proteome</keyword>
<sequence>MHPSSRPLAVAVAVAVSALLTACGTSAPPTSTGGTQSVEVREDGVTTTVATPDGWDRAGQDAPLVVSSTTPYGDPGFTANVVVTTSPAGTVTLADRTAEAADALQAADGVEMDPTQPGEVTVAGLPAYRLGATRSVDGVAVTQVETLVEVATAAGTAFVYVTESFATDDAEGAAQARAVTDSLVVTPATPEG</sequence>
<accession>A0A9D5YX45</accession>
<name>A0A9D5YX45_9CELL</name>
<feature type="signal peptide" evidence="1">
    <location>
        <begin position="1"/>
        <end position="27"/>
    </location>
</feature>
<organism evidence="2 3">
    <name type="scientific">Oerskovia douganii</name>
    <dbReference type="NCBI Taxonomy" id="2762210"/>
    <lineage>
        <taxon>Bacteria</taxon>
        <taxon>Bacillati</taxon>
        <taxon>Actinomycetota</taxon>
        <taxon>Actinomycetes</taxon>
        <taxon>Micrococcales</taxon>
        <taxon>Cellulomonadaceae</taxon>
        <taxon>Oerskovia</taxon>
    </lineage>
</organism>
<keyword evidence="1" id="KW-0732">Signal</keyword>
<proteinExistence type="predicted"/>
<dbReference type="RefSeq" id="WP_193718544.1">
    <property type="nucleotide sequence ID" value="NZ_JACSPN010000002.1"/>
</dbReference>
<reference evidence="2 3" key="1">
    <citation type="submission" date="2020-08" db="EMBL/GenBank/DDBJ databases">
        <title>A Genomic Blueprint of the Chicken Gut Microbiome.</title>
        <authorList>
            <person name="Gilroy R."/>
            <person name="Ravi A."/>
            <person name="Getino M."/>
            <person name="Pursley I."/>
            <person name="Horton D.L."/>
            <person name="Alikhan N.-F."/>
            <person name="Baker D."/>
            <person name="Gharbi K."/>
            <person name="Hall N."/>
            <person name="Watson M."/>
            <person name="Adriaenssens E.M."/>
            <person name="Foster-Nyarko E."/>
            <person name="Jarju S."/>
            <person name="Secka A."/>
            <person name="Antonio M."/>
            <person name="Oren A."/>
            <person name="Chaudhuri R."/>
            <person name="La Ragione R.M."/>
            <person name="Hildebrand F."/>
            <person name="Pallen M.J."/>
        </authorList>
    </citation>
    <scope>NUCLEOTIDE SEQUENCE [LARGE SCALE GENOMIC DNA]</scope>
    <source>
        <strain evidence="2 3">Sa1BUA8</strain>
    </source>
</reference>
<evidence type="ECO:0000313" key="3">
    <source>
        <dbReference type="Proteomes" id="UP000822993"/>
    </source>
</evidence>
<dbReference type="EMBL" id="JACSPN010000002">
    <property type="protein sequence ID" value="MBE7699218.1"/>
    <property type="molecule type" value="Genomic_DNA"/>
</dbReference>
<dbReference type="Gene3D" id="3.40.1000.10">
    <property type="entry name" value="Mog1/PsbP, alpha/beta/alpha sandwich"/>
    <property type="match status" value="1"/>
</dbReference>